<dbReference type="GeneID" id="116410308"/>
<dbReference type="PROSITE" id="PS50011">
    <property type="entry name" value="PROTEIN_KINASE_DOM"/>
    <property type="match status" value="1"/>
</dbReference>
<dbReference type="OMA" id="TEHWMAP"/>
<dbReference type="RefSeq" id="XP_031756390.1">
    <property type="nucleotide sequence ID" value="XM_031900530.1"/>
</dbReference>
<evidence type="ECO:0000259" key="1">
    <source>
        <dbReference type="PROSITE" id="PS50011"/>
    </source>
</evidence>
<dbReference type="Gene3D" id="1.10.510.10">
    <property type="entry name" value="Transferase(Phosphotransferase) domain 1"/>
    <property type="match status" value="1"/>
</dbReference>
<dbReference type="PANTHER" id="PTHR48015:SF41">
    <property type="entry name" value="TRAF2 AND NCK-INTERACTING PROTEIN KINASE"/>
    <property type="match status" value="1"/>
</dbReference>
<sequence length="196" mass="22511">MLTKEGKVKLIDFGLCWNLDPKTGLCKDPGGTEHWMAPETFKRNGEPPEYNTKCDIWSLGITAIEMAEGEPPYFQQRSVYDVILKSQPPKLRARTWSQQFESFLESCLMKDPSERWSAEELLQHPFIAGLPPTKIIRAEIKEHLQGQQTRPAKRGVKEAALWARKQLRRTCYFCAHKTLPEEKTAQQMALEGFPCC</sequence>
<dbReference type="Proteomes" id="UP000008143">
    <property type="component" value="Chromosome 4"/>
</dbReference>
<dbReference type="Xenbase" id="XB-GENE-29095971">
    <property type="gene designation" value="LOC116410308"/>
</dbReference>
<dbReference type="Pfam" id="PF00069">
    <property type="entry name" value="Pkinase"/>
    <property type="match status" value="1"/>
</dbReference>
<protein>
    <submittedName>
        <fullName evidence="3">Serine/threonine-protein kinase 3-like</fullName>
    </submittedName>
</protein>
<accession>A0A8J1JH99</accession>
<gene>
    <name evidence="3 4" type="primary">LOC116410308</name>
</gene>
<dbReference type="SMART" id="SM00220">
    <property type="entry name" value="S_TKc"/>
    <property type="match status" value="1"/>
</dbReference>
<dbReference type="KEGG" id="xtr:116410308"/>
<name>A0A8J1JH99_XENTR</name>
<dbReference type="AlphaFoldDB" id="A0A8J1JH99"/>
<keyword evidence="2" id="KW-1185">Reference proteome</keyword>
<feature type="domain" description="Protein kinase" evidence="1">
    <location>
        <begin position="1"/>
        <end position="127"/>
    </location>
</feature>
<dbReference type="InterPro" id="IPR011009">
    <property type="entry name" value="Kinase-like_dom_sf"/>
</dbReference>
<dbReference type="OrthoDB" id="2914378at2759"/>
<organism evidence="2 3">
    <name type="scientific">Xenopus tropicalis</name>
    <name type="common">Western clawed frog</name>
    <name type="synonym">Silurana tropicalis</name>
    <dbReference type="NCBI Taxonomy" id="8364"/>
    <lineage>
        <taxon>Eukaryota</taxon>
        <taxon>Metazoa</taxon>
        <taxon>Chordata</taxon>
        <taxon>Craniata</taxon>
        <taxon>Vertebrata</taxon>
        <taxon>Euteleostomi</taxon>
        <taxon>Amphibia</taxon>
        <taxon>Batrachia</taxon>
        <taxon>Anura</taxon>
        <taxon>Pipoidea</taxon>
        <taxon>Pipidae</taxon>
        <taxon>Xenopodinae</taxon>
        <taxon>Xenopus</taxon>
        <taxon>Silurana</taxon>
    </lineage>
</organism>
<dbReference type="GO" id="GO:0004672">
    <property type="term" value="F:protein kinase activity"/>
    <property type="evidence" value="ECO:0007669"/>
    <property type="project" value="InterPro"/>
</dbReference>
<reference evidence="3" key="1">
    <citation type="submission" date="2025-08" db="UniProtKB">
        <authorList>
            <consortium name="RefSeq"/>
        </authorList>
    </citation>
    <scope>IDENTIFICATION</scope>
    <source>
        <strain evidence="3">Nigerian</strain>
        <tissue evidence="3">Liver and blood</tissue>
    </source>
</reference>
<dbReference type="SUPFAM" id="SSF56112">
    <property type="entry name" value="Protein kinase-like (PK-like)"/>
    <property type="match status" value="1"/>
</dbReference>
<proteinExistence type="predicted"/>
<dbReference type="PANTHER" id="PTHR48015">
    <property type="entry name" value="SERINE/THREONINE-PROTEIN KINASE TAO"/>
    <property type="match status" value="1"/>
</dbReference>
<evidence type="ECO:0000313" key="2">
    <source>
        <dbReference type="Proteomes" id="UP000008143"/>
    </source>
</evidence>
<dbReference type="InterPro" id="IPR000719">
    <property type="entry name" value="Prot_kinase_dom"/>
</dbReference>
<dbReference type="InterPro" id="IPR050285">
    <property type="entry name" value="STE20_Ser/Thr_kinase"/>
</dbReference>
<evidence type="ECO:0000313" key="3">
    <source>
        <dbReference type="RefSeq" id="XP_031756390.1"/>
    </source>
</evidence>
<dbReference type="GO" id="GO:0005524">
    <property type="term" value="F:ATP binding"/>
    <property type="evidence" value="ECO:0007669"/>
    <property type="project" value="InterPro"/>
</dbReference>
<evidence type="ECO:0000313" key="4">
    <source>
        <dbReference type="Xenbase" id="XB-GENE-29095971"/>
    </source>
</evidence>
<dbReference type="AGR" id="Xenbase:XB-GENE-29095971"/>